<dbReference type="HAMAP" id="MF_00127">
    <property type="entry name" value="His_tRNA_synth"/>
    <property type="match status" value="1"/>
</dbReference>
<dbReference type="PANTHER" id="PTHR43707">
    <property type="entry name" value="HISTIDYL-TRNA SYNTHETASE"/>
    <property type="match status" value="1"/>
</dbReference>
<dbReference type="NCBIfam" id="TIGR00442">
    <property type="entry name" value="hisS"/>
    <property type="match status" value="1"/>
</dbReference>
<protein>
    <recommendedName>
        <fullName evidence="2">histidine--tRNA ligase</fullName>
        <ecNumber evidence="2">6.1.1.21</ecNumber>
    </recommendedName>
    <alternativeName>
        <fullName evidence="8">Histidyl-tRNA synthetase</fullName>
    </alternativeName>
</protein>
<evidence type="ECO:0000256" key="1">
    <source>
        <dbReference type="ARBA" id="ARBA00008226"/>
    </source>
</evidence>
<dbReference type="SUPFAM" id="SSF52954">
    <property type="entry name" value="Class II aaRS ABD-related"/>
    <property type="match status" value="1"/>
</dbReference>
<evidence type="ECO:0000256" key="5">
    <source>
        <dbReference type="ARBA" id="ARBA00022840"/>
    </source>
</evidence>
<dbReference type="SUPFAM" id="SSF55681">
    <property type="entry name" value="Class II aaRS and biotin synthetases"/>
    <property type="match status" value="1"/>
</dbReference>
<dbReference type="InterPro" id="IPR004154">
    <property type="entry name" value="Anticodon-bd"/>
</dbReference>
<accession>A0A3B1ANE3</accession>
<comment type="similarity">
    <text evidence="1">Belongs to the class-II aminoacyl-tRNA synthetase family.</text>
</comment>
<gene>
    <name evidence="11" type="ORF">MNBD_ALPHA03-2153</name>
</gene>
<keyword evidence="7 11" id="KW-0030">Aminoacyl-tRNA synthetase</keyword>
<dbReference type="CDD" id="cd00859">
    <property type="entry name" value="HisRS_anticodon"/>
    <property type="match status" value="1"/>
</dbReference>
<keyword evidence="5" id="KW-0067">ATP-binding</keyword>
<comment type="catalytic activity">
    <reaction evidence="9">
        <text>tRNA(His) + L-histidine + ATP = L-histidyl-tRNA(His) + AMP + diphosphate + H(+)</text>
        <dbReference type="Rhea" id="RHEA:17313"/>
        <dbReference type="Rhea" id="RHEA-COMP:9665"/>
        <dbReference type="Rhea" id="RHEA-COMP:9689"/>
        <dbReference type="ChEBI" id="CHEBI:15378"/>
        <dbReference type="ChEBI" id="CHEBI:30616"/>
        <dbReference type="ChEBI" id="CHEBI:33019"/>
        <dbReference type="ChEBI" id="CHEBI:57595"/>
        <dbReference type="ChEBI" id="CHEBI:78442"/>
        <dbReference type="ChEBI" id="CHEBI:78527"/>
        <dbReference type="ChEBI" id="CHEBI:456215"/>
        <dbReference type="EC" id="6.1.1.21"/>
    </reaction>
</comment>
<evidence type="ECO:0000313" key="11">
    <source>
        <dbReference type="EMBL" id="VAX05262.1"/>
    </source>
</evidence>
<dbReference type="EMBL" id="UOFW01000131">
    <property type="protein sequence ID" value="VAX05262.1"/>
    <property type="molecule type" value="Genomic_DNA"/>
</dbReference>
<dbReference type="GO" id="GO:0006427">
    <property type="term" value="P:histidyl-tRNA aminoacylation"/>
    <property type="evidence" value="ECO:0007669"/>
    <property type="project" value="InterPro"/>
</dbReference>
<evidence type="ECO:0000256" key="9">
    <source>
        <dbReference type="ARBA" id="ARBA00047639"/>
    </source>
</evidence>
<dbReference type="GO" id="GO:0004821">
    <property type="term" value="F:histidine-tRNA ligase activity"/>
    <property type="evidence" value="ECO:0007669"/>
    <property type="project" value="UniProtKB-EC"/>
</dbReference>
<evidence type="ECO:0000259" key="10">
    <source>
        <dbReference type="PROSITE" id="PS50862"/>
    </source>
</evidence>
<evidence type="ECO:0000256" key="2">
    <source>
        <dbReference type="ARBA" id="ARBA00012815"/>
    </source>
</evidence>
<dbReference type="InterPro" id="IPR041715">
    <property type="entry name" value="HisRS-like_core"/>
</dbReference>
<dbReference type="Pfam" id="PF13393">
    <property type="entry name" value="tRNA-synt_His"/>
    <property type="match status" value="1"/>
</dbReference>
<feature type="domain" description="Aminoacyl-transfer RNA synthetases class-II family profile" evidence="10">
    <location>
        <begin position="1"/>
        <end position="332"/>
    </location>
</feature>
<evidence type="ECO:0000256" key="6">
    <source>
        <dbReference type="ARBA" id="ARBA00022917"/>
    </source>
</evidence>
<dbReference type="Pfam" id="PF03129">
    <property type="entry name" value="HGTP_anticodon"/>
    <property type="match status" value="1"/>
</dbReference>
<dbReference type="PANTHER" id="PTHR43707:SF1">
    <property type="entry name" value="HISTIDINE--TRNA LIGASE, MITOCHONDRIAL-RELATED"/>
    <property type="match status" value="1"/>
</dbReference>
<dbReference type="InterPro" id="IPR004516">
    <property type="entry name" value="HisRS/HisZ"/>
</dbReference>
<organism evidence="11">
    <name type="scientific">hydrothermal vent metagenome</name>
    <dbReference type="NCBI Taxonomy" id="652676"/>
    <lineage>
        <taxon>unclassified sequences</taxon>
        <taxon>metagenomes</taxon>
        <taxon>ecological metagenomes</taxon>
    </lineage>
</organism>
<dbReference type="InterPro" id="IPR015807">
    <property type="entry name" value="His-tRNA-ligase"/>
</dbReference>
<dbReference type="PROSITE" id="PS50862">
    <property type="entry name" value="AA_TRNA_LIGASE_II"/>
    <property type="match status" value="1"/>
</dbReference>
<keyword evidence="6" id="KW-0648">Protein biosynthesis</keyword>
<dbReference type="EC" id="6.1.1.21" evidence="2"/>
<dbReference type="InterPro" id="IPR006195">
    <property type="entry name" value="aa-tRNA-synth_II"/>
</dbReference>
<reference evidence="11" key="1">
    <citation type="submission" date="2018-06" db="EMBL/GenBank/DDBJ databases">
        <authorList>
            <person name="Zhirakovskaya E."/>
        </authorList>
    </citation>
    <scope>NUCLEOTIDE SEQUENCE</scope>
</reference>
<dbReference type="InterPro" id="IPR045864">
    <property type="entry name" value="aa-tRNA-synth_II/BPL/LPL"/>
</dbReference>
<evidence type="ECO:0000256" key="3">
    <source>
        <dbReference type="ARBA" id="ARBA00022598"/>
    </source>
</evidence>
<dbReference type="CDD" id="cd00773">
    <property type="entry name" value="HisRS-like_core"/>
    <property type="match status" value="1"/>
</dbReference>
<keyword evidence="3 11" id="KW-0436">Ligase</keyword>
<evidence type="ECO:0000256" key="4">
    <source>
        <dbReference type="ARBA" id="ARBA00022741"/>
    </source>
</evidence>
<dbReference type="AlphaFoldDB" id="A0A3B1ANE3"/>
<dbReference type="InterPro" id="IPR036621">
    <property type="entry name" value="Anticodon-bd_dom_sf"/>
</dbReference>
<dbReference type="PIRSF" id="PIRSF001549">
    <property type="entry name" value="His-tRNA_synth"/>
    <property type="match status" value="1"/>
</dbReference>
<dbReference type="Gene3D" id="3.30.930.10">
    <property type="entry name" value="Bira Bifunctional Protein, Domain 2"/>
    <property type="match status" value="1"/>
</dbReference>
<sequence length="429" mass="48131">MAKAQKGPKLQPVRGTHDIMGDKARRFQYINKIFQDIAKRFGHEEISTPIFEFTEVFNRTLGETSDVVSKEMYSFEDRGGESLTLRPEYTAGIARAFISNGLQQSLPCKFFGFGPMFRYERPQKGRMRQFHQIDVEILGVPEPQADIEVLALAATLLDKLGLKDDVTLEINSLGDKESRDNYRDALVEYFTAHKDGLSEDSLTRLEKNPMRILDSKDDGDRALVEKAPRISDHYNAATKAFFDEVRVGLDALDITYVINERLVRGLDYYSHTAFEFITTKLGAQGTVLAGGRYDGLIEKMGGPATAGIGWAAGMERLAELIDPLLMDKEKRPIVIVPVNANCQMEAMKIAHKLRTEGLTVDMGYRGNMGKRLKRANKAHADEAVIIGEDELARGMVMIKNLNDGKQQEVALDNVLGYLKQYLSLEVKKL</sequence>
<dbReference type="GO" id="GO:0005737">
    <property type="term" value="C:cytoplasm"/>
    <property type="evidence" value="ECO:0007669"/>
    <property type="project" value="InterPro"/>
</dbReference>
<evidence type="ECO:0000256" key="7">
    <source>
        <dbReference type="ARBA" id="ARBA00023146"/>
    </source>
</evidence>
<dbReference type="GO" id="GO:0005524">
    <property type="term" value="F:ATP binding"/>
    <property type="evidence" value="ECO:0007669"/>
    <property type="project" value="UniProtKB-KW"/>
</dbReference>
<dbReference type="InterPro" id="IPR033656">
    <property type="entry name" value="HisRS_anticodon"/>
</dbReference>
<dbReference type="Gene3D" id="3.40.50.800">
    <property type="entry name" value="Anticodon-binding domain"/>
    <property type="match status" value="1"/>
</dbReference>
<evidence type="ECO:0000256" key="8">
    <source>
        <dbReference type="ARBA" id="ARBA00030619"/>
    </source>
</evidence>
<name>A0A3B1ANE3_9ZZZZ</name>
<keyword evidence="4" id="KW-0547">Nucleotide-binding</keyword>
<proteinExistence type="inferred from homology"/>